<gene>
    <name evidence="1" type="ORF">CY0110_18522</name>
</gene>
<sequence length="27" mass="3208">MPTLQYFVIVSKFDLLSLAYDQRNCNQ</sequence>
<dbReference type="Proteomes" id="UP000003781">
    <property type="component" value="Unassembled WGS sequence"/>
</dbReference>
<evidence type="ECO:0000313" key="1">
    <source>
        <dbReference type="EMBL" id="EAZ93818.1"/>
    </source>
</evidence>
<dbReference type="AlphaFoldDB" id="A3IJ36"/>
<protein>
    <submittedName>
        <fullName evidence="1">Uncharacterized protein</fullName>
    </submittedName>
</protein>
<name>A3IJ36_9CHRO</name>
<dbReference type="EMBL" id="AAXW01000002">
    <property type="protein sequence ID" value="EAZ93818.1"/>
    <property type="molecule type" value="Genomic_DNA"/>
</dbReference>
<reference evidence="1 2" key="1">
    <citation type="submission" date="2007-03" db="EMBL/GenBank/DDBJ databases">
        <authorList>
            <person name="Stal L."/>
            <person name="Ferriera S."/>
            <person name="Johnson J."/>
            <person name="Kravitz S."/>
            <person name="Beeson K."/>
            <person name="Sutton G."/>
            <person name="Rogers Y.-H."/>
            <person name="Friedman R."/>
            <person name="Frazier M."/>
            <person name="Venter J.C."/>
        </authorList>
    </citation>
    <scope>NUCLEOTIDE SEQUENCE [LARGE SCALE GENOMIC DNA]</scope>
    <source>
        <strain evidence="1 2">CCY0110</strain>
    </source>
</reference>
<proteinExistence type="predicted"/>
<comment type="caution">
    <text evidence="1">The sequence shown here is derived from an EMBL/GenBank/DDBJ whole genome shotgun (WGS) entry which is preliminary data.</text>
</comment>
<keyword evidence="2" id="KW-1185">Reference proteome</keyword>
<evidence type="ECO:0000313" key="2">
    <source>
        <dbReference type="Proteomes" id="UP000003781"/>
    </source>
</evidence>
<accession>A3IJ36</accession>
<organism evidence="1 2">
    <name type="scientific">Crocosphaera chwakensis CCY0110</name>
    <dbReference type="NCBI Taxonomy" id="391612"/>
    <lineage>
        <taxon>Bacteria</taxon>
        <taxon>Bacillati</taxon>
        <taxon>Cyanobacteriota</taxon>
        <taxon>Cyanophyceae</taxon>
        <taxon>Oscillatoriophycideae</taxon>
        <taxon>Chroococcales</taxon>
        <taxon>Aphanothecaceae</taxon>
        <taxon>Crocosphaera</taxon>
        <taxon>Crocosphaera chwakensis</taxon>
    </lineage>
</organism>